<evidence type="ECO:0000313" key="5">
    <source>
        <dbReference type="EMBL" id="MCF4142328.1"/>
    </source>
</evidence>
<sequence length="258" mass="27968">MMVRPLPGKPLKVRKALLGGEVPLVCVPLVGSTGEDVMAEVENLSSINPDIIELRIDAWDVVEDLDSSMDLLRKVRSAVGDLPIILTCRGHWEGGIKEVSESAKDGIYRGAISEGLVELVDKELSYGYEKLSEVKALAEKAGIGLIVSYHDFDRTPSLSFIYSQLATQIRFGADVAKVALMPRSEEDVLKVFEATLAVRRDFPDVPLITMSMGALGQVSRLAGGLYGSDLTFAVGSAESAPGQIPVERMRGAFDLLYR</sequence>
<accession>A0ABS9EMA0</accession>
<evidence type="ECO:0000256" key="3">
    <source>
        <dbReference type="ARBA" id="ARBA00023270"/>
    </source>
</evidence>
<comment type="function">
    <text evidence="4">Involved in the third step of the chorismate pathway, which leads to the biosynthesis of aromatic amino acids. Catalyzes the cis-dehydration of 3-dehydroquinate (DHQ) and introduces the first double bond of the aromatic ring to yield 3-dehydroshikimate.</text>
</comment>
<dbReference type="NCBIfam" id="TIGR01093">
    <property type="entry name" value="aroD"/>
    <property type="match status" value="1"/>
</dbReference>
<dbReference type="InterPro" id="IPR050146">
    <property type="entry name" value="Type-I_3-dehydroquinase"/>
</dbReference>
<reference evidence="5 6" key="1">
    <citation type="submission" date="2022-01" db="EMBL/GenBank/DDBJ databases">
        <title>Dethiosulfovibrio faecalis sp. nov., a novel proteolytic, non-sulfur-reducing bacterium isolated from a marine aquaculture solid waste bioreactor.</title>
        <authorList>
            <person name="Grabowski S."/>
            <person name="Apolinario E."/>
            <person name="Schneider N."/>
            <person name="Marshall C.W."/>
            <person name="Sowers K.R."/>
        </authorList>
    </citation>
    <scope>NUCLEOTIDE SEQUENCE [LARGE SCALE GENOMIC DNA]</scope>
    <source>
        <strain evidence="5 6">DSM 12537</strain>
    </source>
</reference>
<feature type="binding site" evidence="4">
    <location>
        <position position="243"/>
    </location>
    <ligand>
        <name>3-dehydroquinate</name>
        <dbReference type="ChEBI" id="CHEBI:32364"/>
    </ligand>
</feature>
<dbReference type="Gene3D" id="3.20.20.70">
    <property type="entry name" value="Aldolase class I"/>
    <property type="match status" value="1"/>
</dbReference>
<comment type="subunit">
    <text evidence="4">Homodimer.</text>
</comment>
<comment type="similarity">
    <text evidence="4">Belongs to the type-I 3-dehydroquinase family.</text>
</comment>
<feature type="binding site" evidence="4">
    <location>
        <position position="220"/>
    </location>
    <ligand>
        <name>3-dehydroquinate</name>
        <dbReference type="ChEBI" id="CHEBI:32364"/>
    </ligand>
</feature>
<gene>
    <name evidence="4 5" type="primary">aroD</name>
    <name evidence="5" type="ORF">L2W38_05835</name>
</gene>
<dbReference type="EC" id="4.2.1.10" evidence="4"/>
<dbReference type="InterPro" id="IPR001381">
    <property type="entry name" value="DHquinase_I"/>
</dbReference>
<feature type="active site" description="Proton donor/acceptor" evidence="4">
    <location>
        <position position="150"/>
    </location>
</feature>
<dbReference type="SUPFAM" id="SSF51569">
    <property type="entry name" value="Aldolase"/>
    <property type="match status" value="1"/>
</dbReference>
<feature type="binding site" evidence="4">
    <location>
        <position position="239"/>
    </location>
    <ligand>
        <name>3-dehydroquinate</name>
        <dbReference type="ChEBI" id="CHEBI:32364"/>
    </ligand>
</feature>
<dbReference type="RefSeq" id="WP_236099071.1">
    <property type="nucleotide sequence ID" value="NZ_JAKGUD010000004.1"/>
</dbReference>
<dbReference type="Proteomes" id="UP001200430">
    <property type="component" value="Unassembled WGS sequence"/>
</dbReference>
<dbReference type="EMBL" id="JAKGUD010000004">
    <property type="protein sequence ID" value="MCF4142328.1"/>
    <property type="molecule type" value="Genomic_DNA"/>
</dbReference>
<keyword evidence="6" id="KW-1185">Reference proteome</keyword>
<dbReference type="CDD" id="cd00502">
    <property type="entry name" value="DHQase_I"/>
    <property type="match status" value="1"/>
</dbReference>
<evidence type="ECO:0000256" key="4">
    <source>
        <dbReference type="HAMAP-Rule" id="MF_00214"/>
    </source>
</evidence>
<dbReference type="PANTHER" id="PTHR43699">
    <property type="entry name" value="3-DEHYDROQUINATE DEHYDRATASE"/>
    <property type="match status" value="1"/>
</dbReference>
<dbReference type="InterPro" id="IPR013785">
    <property type="entry name" value="Aldolase_TIM"/>
</dbReference>
<keyword evidence="4" id="KW-0057">Aromatic amino acid biosynthesis</keyword>
<keyword evidence="2 4" id="KW-0456">Lyase</keyword>
<evidence type="ECO:0000313" key="6">
    <source>
        <dbReference type="Proteomes" id="UP001200430"/>
    </source>
</evidence>
<comment type="pathway">
    <text evidence="4">Metabolic intermediate biosynthesis; chorismate biosynthesis; chorismate from D-erythrose 4-phosphate and phosphoenolpyruvate: step 3/7.</text>
</comment>
<comment type="catalytic activity">
    <reaction evidence="1 4">
        <text>3-dehydroquinate = 3-dehydroshikimate + H2O</text>
        <dbReference type="Rhea" id="RHEA:21096"/>
        <dbReference type="ChEBI" id="CHEBI:15377"/>
        <dbReference type="ChEBI" id="CHEBI:16630"/>
        <dbReference type="ChEBI" id="CHEBI:32364"/>
        <dbReference type="EC" id="4.2.1.10"/>
    </reaction>
</comment>
<dbReference type="GO" id="GO:0003855">
    <property type="term" value="F:3-dehydroquinate dehydratase activity"/>
    <property type="evidence" value="ECO:0007669"/>
    <property type="project" value="UniProtKB-EC"/>
</dbReference>
<dbReference type="PANTHER" id="PTHR43699:SF1">
    <property type="entry name" value="3-DEHYDROQUINATE DEHYDRATASE"/>
    <property type="match status" value="1"/>
</dbReference>
<evidence type="ECO:0000256" key="1">
    <source>
        <dbReference type="ARBA" id="ARBA00001864"/>
    </source>
</evidence>
<organism evidence="5 6">
    <name type="scientific">Dethiosulfovibrio marinus</name>
    <dbReference type="NCBI Taxonomy" id="133532"/>
    <lineage>
        <taxon>Bacteria</taxon>
        <taxon>Thermotogati</taxon>
        <taxon>Synergistota</taxon>
        <taxon>Synergistia</taxon>
        <taxon>Synergistales</taxon>
        <taxon>Dethiosulfovibrionaceae</taxon>
        <taxon>Dethiosulfovibrio</taxon>
    </lineage>
</organism>
<name>A0ABS9EMA0_9BACT</name>
<comment type="caution">
    <text evidence="5">The sequence shown here is derived from an EMBL/GenBank/DDBJ whole genome shotgun (WGS) entry which is preliminary data.</text>
</comment>
<proteinExistence type="inferred from homology"/>
<protein>
    <recommendedName>
        <fullName evidence="4">3-dehydroquinate dehydratase</fullName>
        <shortName evidence="4">3-dehydroquinase</shortName>
        <ecNumber evidence="4">4.2.1.10</ecNumber>
    </recommendedName>
    <alternativeName>
        <fullName evidence="4">Type I DHQase</fullName>
    </alternativeName>
    <alternativeName>
        <fullName evidence="4">Type I dehydroquinase</fullName>
        <shortName evidence="4">DHQ1</shortName>
    </alternativeName>
</protein>
<keyword evidence="4" id="KW-0028">Amino-acid biosynthesis</keyword>
<keyword evidence="3 4" id="KW-0704">Schiff base</keyword>
<dbReference type="Pfam" id="PF01487">
    <property type="entry name" value="DHquinase_I"/>
    <property type="match status" value="1"/>
</dbReference>
<feature type="active site" description="Schiff-base intermediate with substrate" evidence="4">
    <location>
        <position position="177"/>
    </location>
</feature>
<feature type="binding site" evidence="4">
    <location>
        <position position="89"/>
    </location>
    <ligand>
        <name>3-dehydroquinate</name>
        <dbReference type="ChEBI" id="CHEBI:32364"/>
    </ligand>
</feature>
<dbReference type="HAMAP" id="MF_00214">
    <property type="entry name" value="AroD"/>
    <property type="match status" value="1"/>
</dbReference>
<comment type="caution">
    <text evidence="4">Lacks conserved residue(s) required for the propagation of feature annotation.</text>
</comment>
<evidence type="ECO:0000256" key="2">
    <source>
        <dbReference type="ARBA" id="ARBA00023239"/>
    </source>
</evidence>
<feature type="binding site" evidence="4">
    <location>
        <begin position="53"/>
        <end position="55"/>
    </location>
    <ligand>
        <name>3-dehydroquinate</name>
        <dbReference type="ChEBI" id="CHEBI:32364"/>
    </ligand>
</feature>